<evidence type="ECO:0000256" key="1">
    <source>
        <dbReference type="SAM" id="MobiDB-lite"/>
    </source>
</evidence>
<organism evidence="2 3">
    <name type="scientific">Aspergillus ibericus CBS 121593</name>
    <dbReference type="NCBI Taxonomy" id="1448316"/>
    <lineage>
        <taxon>Eukaryota</taxon>
        <taxon>Fungi</taxon>
        <taxon>Dikarya</taxon>
        <taxon>Ascomycota</taxon>
        <taxon>Pezizomycotina</taxon>
        <taxon>Eurotiomycetes</taxon>
        <taxon>Eurotiomycetidae</taxon>
        <taxon>Eurotiales</taxon>
        <taxon>Aspergillaceae</taxon>
        <taxon>Aspergillus</taxon>
        <taxon>Aspergillus subgen. Circumdati</taxon>
    </lineage>
</organism>
<keyword evidence="3" id="KW-1185">Reference proteome</keyword>
<dbReference type="AlphaFoldDB" id="A0A395H4D5"/>
<evidence type="ECO:0000313" key="2">
    <source>
        <dbReference type="EMBL" id="RAL02065.1"/>
    </source>
</evidence>
<evidence type="ECO:0000313" key="3">
    <source>
        <dbReference type="Proteomes" id="UP000249402"/>
    </source>
</evidence>
<dbReference type="EMBL" id="KZ824432">
    <property type="protein sequence ID" value="RAL02065.1"/>
    <property type="molecule type" value="Genomic_DNA"/>
</dbReference>
<protein>
    <submittedName>
        <fullName evidence="2">Uncharacterized protein</fullName>
    </submittedName>
</protein>
<proteinExistence type="predicted"/>
<dbReference type="RefSeq" id="XP_025576392.1">
    <property type="nucleotide sequence ID" value="XM_025716856.1"/>
</dbReference>
<gene>
    <name evidence="2" type="ORF">BO80DRAFT_38170</name>
</gene>
<dbReference type="Proteomes" id="UP000249402">
    <property type="component" value="Unassembled WGS sequence"/>
</dbReference>
<accession>A0A395H4D5</accession>
<feature type="compositionally biased region" description="Low complexity" evidence="1">
    <location>
        <begin position="66"/>
        <end position="98"/>
    </location>
</feature>
<dbReference type="OrthoDB" id="4506360at2759"/>
<sequence length="131" mass="13340">MSAQAGSMYQRDPGHTSCIGGRTVMTCRSCAGNAPRSNAVCSSCNGRGFNVFICPHCNPTAAAAAIKSTTSSSQGTTPDSSVPASPASLSRSSSTLSSDTRHITAWRRSGDGDESSSGGHLGARSNTPRTI</sequence>
<name>A0A395H4D5_9EURO</name>
<feature type="region of interest" description="Disordered" evidence="1">
    <location>
        <begin position="66"/>
        <end position="131"/>
    </location>
</feature>
<dbReference type="GeneID" id="37221721"/>
<dbReference type="VEuPathDB" id="FungiDB:BO80DRAFT_38170"/>
<reference evidence="2 3" key="1">
    <citation type="submission" date="2018-02" db="EMBL/GenBank/DDBJ databases">
        <title>The genomes of Aspergillus section Nigri reveals drivers in fungal speciation.</title>
        <authorList>
            <consortium name="DOE Joint Genome Institute"/>
            <person name="Vesth T.C."/>
            <person name="Nybo J."/>
            <person name="Theobald S."/>
            <person name="Brandl J."/>
            <person name="Frisvad J.C."/>
            <person name="Nielsen K.F."/>
            <person name="Lyhne E.K."/>
            <person name="Kogle M.E."/>
            <person name="Kuo A."/>
            <person name="Riley R."/>
            <person name="Clum A."/>
            <person name="Nolan M."/>
            <person name="Lipzen A."/>
            <person name="Salamov A."/>
            <person name="Henrissat B."/>
            <person name="Wiebenga A."/>
            <person name="De vries R.P."/>
            <person name="Grigoriev I.V."/>
            <person name="Mortensen U.H."/>
            <person name="Andersen M.R."/>
            <person name="Baker S.E."/>
        </authorList>
    </citation>
    <scope>NUCLEOTIDE SEQUENCE [LARGE SCALE GENOMIC DNA]</scope>
    <source>
        <strain evidence="2 3">CBS 121593</strain>
    </source>
</reference>